<name>A0A1M4TU65_9CLOT</name>
<protein>
    <submittedName>
        <fullName evidence="1">Uncharacterized protein</fullName>
    </submittedName>
</protein>
<keyword evidence="2" id="KW-1185">Reference proteome</keyword>
<dbReference type="RefSeq" id="WP_084067599.1">
    <property type="nucleotide sequence ID" value="NZ_FQVI01000002.1"/>
</dbReference>
<evidence type="ECO:0000313" key="2">
    <source>
        <dbReference type="Proteomes" id="UP000184245"/>
    </source>
</evidence>
<dbReference type="EMBL" id="FQVI01000002">
    <property type="protein sequence ID" value="SHE47968.1"/>
    <property type="molecule type" value="Genomic_DNA"/>
</dbReference>
<dbReference type="OrthoDB" id="2021901at2"/>
<organism evidence="1 2">
    <name type="scientific">Lactonifactor longoviformis DSM 17459</name>
    <dbReference type="NCBI Taxonomy" id="1122155"/>
    <lineage>
        <taxon>Bacteria</taxon>
        <taxon>Bacillati</taxon>
        <taxon>Bacillota</taxon>
        <taxon>Clostridia</taxon>
        <taxon>Eubacteriales</taxon>
        <taxon>Clostridiaceae</taxon>
        <taxon>Lactonifactor</taxon>
    </lineage>
</organism>
<evidence type="ECO:0000313" key="1">
    <source>
        <dbReference type="EMBL" id="SHE47968.1"/>
    </source>
</evidence>
<dbReference type="STRING" id="1122155.SAMN02745158_00587"/>
<reference evidence="1 2" key="1">
    <citation type="submission" date="2016-11" db="EMBL/GenBank/DDBJ databases">
        <authorList>
            <person name="Jaros S."/>
            <person name="Januszkiewicz K."/>
            <person name="Wedrychowicz H."/>
        </authorList>
    </citation>
    <scope>NUCLEOTIDE SEQUENCE [LARGE SCALE GENOMIC DNA]</scope>
    <source>
        <strain evidence="1 2">DSM 17459</strain>
    </source>
</reference>
<dbReference type="Proteomes" id="UP000184245">
    <property type="component" value="Unassembled WGS sequence"/>
</dbReference>
<sequence length="255" mass="30110">MPRYDEINKFCESVENGEIYFEYETHYYEFDNDGRYMDDWESWHNDVFGVIPFLNRVFAGCHDLLCLEEYEHVVRLLDRVCELKFSVEKAEDSEDEPEEETFSLSDADKEGMFSRKLCDVGEDWIRAVTQLTNGQEQSSQILKLLRMFEHPVCKKVKPRILLEEGISKEMFIDMAMFLEGEIVKLEALEEELTRKGNCYRERYEVRSQIDRKTEMLLDIRIKCLNTISGDSGQKELKLAACWKSGRDQMVKLQND</sequence>
<accession>A0A1M4TU65</accession>
<dbReference type="AlphaFoldDB" id="A0A1M4TU65"/>
<gene>
    <name evidence="1" type="ORF">SAMN02745158_00587</name>
</gene>
<proteinExistence type="predicted"/>